<sequence>MTLSHAAKCFLLLPLASAMLVGCGAIEPPPQAYPHATVTFDVTVPKDTPANAVVTVVGSEPSLGGDTVPGFHLRRQGEHYVGSVRLALEADVSFEVWLEDSWCPALSADGAQSPRHSFRVEGDMTVPVTVDRWGSPSLGPPNRD</sequence>
<dbReference type="RefSeq" id="WP_395823314.1">
    <property type="nucleotide sequence ID" value="NZ_CP043494.1"/>
</dbReference>
<evidence type="ECO:0000313" key="3">
    <source>
        <dbReference type="Proteomes" id="UP001611383"/>
    </source>
</evidence>
<keyword evidence="3" id="KW-1185">Reference proteome</keyword>
<proteinExistence type="predicted"/>
<evidence type="ECO:0000313" key="2">
    <source>
        <dbReference type="EMBL" id="WNG46672.1"/>
    </source>
</evidence>
<gene>
    <name evidence="2" type="ORF">F0U60_23065</name>
</gene>
<dbReference type="EMBL" id="CP043494">
    <property type="protein sequence ID" value="WNG46672.1"/>
    <property type="molecule type" value="Genomic_DNA"/>
</dbReference>
<evidence type="ECO:0008006" key="4">
    <source>
        <dbReference type="Google" id="ProtNLM"/>
    </source>
</evidence>
<dbReference type="Proteomes" id="UP001611383">
    <property type="component" value="Chromosome"/>
</dbReference>
<evidence type="ECO:0000256" key="1">
    <source>
        <dbReference type="SAM" id="SignalP"/>
    </source>
</evidence>
<protein>
    <recommendedName>
        <fullName evidence="4">Lipoprotein</fullName>
    </recommendedName>
</protein>
<reference evidence="2 3" key="1">
    <citation type="submission" date="2019-08" db="EMBL/GenBank/DDBJ databases">
        <title>Archangium and Cystobacter genomes.</title>
        <authorList>
            <person name="Chen I.-C.K."/>
            <person name="Wielgoss S."/>
        </authorList>
    </citation>
    <scope>NUCLEOTIDE SEQUENCE [LARGE SCALE GENOMIC DNA]</scope>
    <source>
        <strain evidence="2 3">Cbm 6</strain>
    </source>
</reference>
<name>A0ABY9WVP1_9BACT</name>
<accession>A0ABY9WVP1</accession>
<organism evidence="2 3">
    <name type="scientific">Archangium minus</name>
    <dbReference type="NCBI Taxonomy" id="83450"/>
    <lineage>
        <taxon>Bacteria</taxon>
        <taxon>Pseudomonadati</taxon>
        <taxon>Myxococcota</taxon>
        <taxon>Myxococcia</taxon>
        <taxon>Myxococcales</taxon>
        <taxon>Cystobacterineae</taxon>
        <taxon>Archangiaceae</taxon>
        <taxon>Archangium</taxon>
    </lineage>
</organism>
<feature type="chain" id="PRO_5046173664" description="Lipoprotein" evidence="1">
    <location>
        <begin position="19"/>
        <end position="144"/>
    </location>
</feature>
<feature type="signal peptide" evidence="1">
    <location>
        <begin position="1"/>
        <end position="18"/>
    </location>
</feature>
<keyword evidence="1" id="KW-0732">Signal</keyword>